<accession>A0A645GZG9</accession>
<protein>
    <submittedName>
        <fullName evidence="1">Uncharacterized protein</fullName>
    </submittedName>
</protein>
<evidence type="ECO:0000313" key="1">
    <source>
        <dbReference type="EMBL" id="MPN31810.1"/>
    </source>
</evidence>
<comment type="caution">
    <text evidence="1">The sequence shown here is derived from an EMBL/GenBank/DDBJ whole genome shotgun (WGS) entry which is preliminary data.</text>
</comment>
<sequence>MLFGGVNNLGMAVPEVQRGVRAEHVKKRVALRVVDHNPFGAFNDHLFGFVIGRAVFFRFIDDVPG</sequence>
<gene>
    <name evidence="1" type="ORF">SDC9_179285</name>
</gene>
<reference evidence="1" key="1">
    <citation type="submission" date="2019-08" db="EMBL/GenBank/DDBJ databases">
        <authorList>
            <person name="Kucharzyk K."/>
            <person name="Murdoch R.W."/>
            <person name="Higgins S."/>
            <person name="Loffler F."/>
        </authorList>
    </citation>
    <scope>NUCLEOTIDE SEQUENCE</scope>
</reference>
<dbReference type="AlphaFoldDB" id="A0A645GZG9"/>
<proteinExistence type="predicted"/>
<name>A0A645GZG9_9ZZZZ</name>
<organism evidence="1">
    <name type="scientific">bioreactor metagenome</name>
    <dbReference type="NCBI Taxonomy" id="1076179"/>
    <lineage>
        <taxon>unclassified sequences</taxon>
        <taxon>metagenomes</taxon>
        <taxon>ecological metagenomes</taxon>
    </lineage>
</organism>
<dbReference type="EMBL" id="VSSQ01083508">
    <property type="protein sequence ID" value="MPN31810.1"/>
    <property type="molecule type" value="Genomic_DNA"/>
</dbReference>